<dbReference type="NCBIfam" id="NF003339">
    <property type="entry name" value="PRK04351.1"/>
    <property type="match status" value="1"/>
</dbReference>
<accession>A0A6G7WJQ7</accession>
<dbReference type="EMBL" id="CP049889">
    <property type="protein sequence ID" value="QIK52447.1"/>
    <property type="molecule type" value="Genomic_DNA"/>
</dbReference>
<organism evidence="2 3">
    <name type="scientific">Jeotgalibaca porci</name>
    <dbReference type="NCBI Taxonomy" id="1868793"/>
    <lineage>
        <taxon>Bacteria</taxon>
        <taxon>Bacillati</taxon>
        <taxon>Bacillota</taxon>
        <taxon>Bacilli</taxon>
        <taxon>Lactobacillales</taxon>
        <taxon>Carnobacteriaceae</taxon>
        <taxon>Jeotgalibaca</taxon>
    </lineage>
</organism>
<feature type="domain" description="SprT-like" evidence="1">
    <location>
        <begin position="4"/>
        <end position="148"/>
    </location>
</feature>
<evidence type="ECO:0000259" key="1">
    <source>
        <dbReference type="SMART" id="SM00731"/>
    </source>
</evidence>
<dbReference type="AlphaFoldDB" id="A0A6G7WJQ7"/>
<evidence type="ECO:0000313" key="2">
    <source>
        <dbReference type="EMBL" id="QIK52447.1"/>
    </source>
</evidence>
<dbReference type="Proteomes" id="UP000501830">
    <property type="component" value="Chromosome"/>
</dbReference>
<dbReference type="KEGG" id="jpo:G7058_10550"/>
<name>A0A6G7WJQ7_9LACT</name>
<dbReference type="RefSeq" id="WP_166063476.1">
    <property type="nucleotide sequence ID" value="NZ_CP049889.1"/>
</dbReference>
<sequence length="150" mass="17525">MNQIELQRLVEETSLTNFSKPFLHKATFNARLKTTGGRYLLKTHDLDFNKRVLEIYGMTDFTKVIIHELCHYHLHLEGRGYRHRDSDFKNLLAATGGSRYVKDLRTPEERQSLHQYRCVKCAAEISRKNKVNVARYVCGKCRGRLIAIEN</sequence>
<reference evidence="2 3" key="1">
    <citation type="journal article" date="2017" name="Int. J. Syst. Evol. Microbiol.">
        <title>Jeotgalibaca porci sp. nov. and Jeotgalibaca arthritidis sp. nov., isolated from pigs, and emended description of the genus Jeotgalibaca.</title>
        <authorList>
            <person name="Zamora L."/>
            <person name="Perez-Sancho M."/>
            <person name="Dominguez L."/>
            <person name="Fernandez-Garayzabal J.F."/>
            <person name="Vela A.I."/>
        </authorList>
    </citation>
    <scope>NUCLEOTIDE SEQUENCE [LARGE SCALE GENOMIC DNA]</scope>
    <source>
        <strain evidence="2 3">CCUG 69148</strain>
    </source>
</reference>
<dbReference type="Pfam" id="PF17283">
    <property type="entry name" value="Zn_ribbon_SprT"/>
    <property type="match status" value="1"/>
</dbReference>
<dbReference type="SMART" id="SM00731">
    <property type="entry name" value="SprT"/>
    <property type="match status" value="1"/>
</dbReference>
<dbReference type="InterPro" id="IPR006640">
    <property type="entry name" value="SprT-like_domain"/>
</dbReference>
<gene>
    <name evidence="2" type="ORF">G7058_10550</name>
</gene>
<dbReference type="GO" id="GO:0006950">
    <property type="term" value="P:response to stress"/>
    <property type="evidence" value="ECO:0007669"/>
    <property type="project" value="UniProtKB-ARBA"/>
</dbReference>
<protein>
    <submittedName>
        <fullName evidence="2">SprT family protein</fullName>
    </submittedName>
</protein>
<dbReference type="Pfam" id="PF10263">
    <property type="entry name" value="SprT-like"/>
    <property type="match status" value="1"/>
</dbReference>
<keyword evidence="3" id="KW-1185">Reference proteome</keyword>
<dbReference type="GeneID" id="94553725"/>
<proteinExistence type="predicted"/>
<dbReference type="InterPro" id="IPR035240">
    <property type="entry name" value="SprT_Zn_ribbon"/>
</dbReference>
<evidence type="ECO:0000313" key="3">
    <source>
        <dbReference type="Proteomes" id="UP000501830"/>
    </source>
</evidence>